<dbReference type="InterPro" id="IPR036249">
    <property type="entry name" value="Thioredoxin-like_sf"/>
</dbReference>
<keyword evidence="4" id="KW-1185">Reference proteome</keyword>
<sequence length="186" mass="21129">MGLGSSSPEDMNQLEETKQLVKELIDCDEVVIFSKTTCPYCRSAKGVFDTMQCKYTAVELDDRPDGYTIQNILEQMTGARTPREIVDIKEQRNCVKLCCHLEKSRLPNKSAQTHRTFFRNGVYSICDVPPFPASLSAESVWEVALISRSFIIQGSLQKYSKQSKCAWFWTVCIMAALGRQIFIHIT</sequence>
<dbReference type="SUPFAM" id="SSF52833">
    <property type="entry name" value="Thioredoxin-like"/>
    <property type="match status" value="1"/>
</dbReference>
<proteinExistence type="predicted"/>
<dbReference type="InterPro" id="IPR011767">
    <property type="entry name" value="GLR_AS"/>
</dbReference>
<comment type="function">
    <text evidence="1">Has a glutathione-disulfide oxidoreductase activity in the presence of NADPH and glutathione reductase. Reduces low molecular weight disulfides and proteins.</text>
</comment>
<feature type="domain" description="Glutaredoxin" evidence="2">
    <location>
        <begin position="30"/>
        <end position="81"/>
    </location>
</feature>
<dbReference type="InParanoid" id="A0A6L2Q2L1"/>
<evidence type="ECO:0000256" key="1">
    <source>
        <dbReference type="ARBA" id="ARBA00002549"/>
    </source>
</evidence>
<evidence type="ECO:0000313" key="4">
    <source>
        <dbReference type="Proteomes" id="UP000502823"/>
    </source>
</evidence>
<dbReference type="OrthoDB" id="418495at2759"/>
<dbReference type="PROSITE" id="PS51354">
    <property type="entry name" value="GLUTAREDOXIN_2"/>
    <property type="match status" value="1"/>
</dbReference>
<dbReference type="PANTHER" id="PTHR45694">
    <property type="entry name" value="GLUTAREDOXIN 2"/>
    <property type="match status" value="1"/>
</dbReference>
<evidence type="ECO:0000259" key="2">
    <source>
        <dbReference type="Pfam" id="PF00462"/>
    </source>
</evidence>
<dbReference type="AlphaFoldDB" id="A0A6L2Q2L1"/>
<accession>A0A6L2Q2L1</accession>
<dbReference type="PANTHER" id="PTHR45694:SF5">
    <property type="entry name" value="GLUTAREDOXIN 2"/>
    <property type="match status" value="1"/>
</dbReference>
<dbReference type="PROSITE" id="PS00195">
    <property type="entry name" value="GLUTAREDOXIN_1"/>
    <property type="match status" value="1"/>
</dbReference>
<gene>
    <name evidence="3" type="ORF">Cfor_02590</name>
</gene>
<organism evidence="3 4">
    <name type="scientific">Coptotermes formosanus</name>
    <name type="common">Formosan subterranean termite</name>
    <dbReference type="NCBI Taxonomy" id="36987"/>
    <lineage>
        <taxon>Eukaryota</taxon>
        <taxon>Metazoa</taxon>
        <taxon>Ecdysozoa</taxon>
        <taxon>Arthropoda</taxon>
        <taxon>Hexapoda</taxon>
        <taxon>Insecta</taxon>
        <taxon>Pterygota</taxon>
        <taxon>Neoptera</taxon>
        <taxon>Polyneoptera</taxon>
        <taxon>Dictyoptera</taxon>
        <taxon>Blattodea</taxon>
        <taxon>Blattoidea</taxon>
        <taxon>Termitoidae</taxon>
        <taxon>Rhinotermitidae</taxon>
        <taxon>Coptotermes</taxon>
    </lineage>
</organism>
<evidence type="ECO:0000313" key="3">
    <source>
        <dbReference type="EMBL" id="GFG39059.1"/>
    </source>
</evidence>
<dbReference type="GO" id="GO:0005737">
    <property type="term" value="C:cytoplasm"/>
    <property type="evidence" value="ECO:0007669"/>
    <property type="project" value="TreeGrafter"/>
</dbReference>
<protein>
    <recommendedName>
        <fullName evidence="2">Glutaredoxin domain-containing protein</fullName>
    </recommendedName>
</protein>
<name>A0A6L2Q2L1_COPFO</name>
<dbReference type="EMBL" id="BLKM01000855">
    <property type="protein sequence ID" value="GFG39059.1"/>
    <property type="molecule type" value="Genomic_DNA"/>
</dbReference>
<dbReference type="Gene3D" id="3.40.30.10">
    <property type="entry name" value="Glutaredoxin"/>
    <property type="match status" value="1"/>
</dbReference>
<comment type="caution">
    <text evidence="3">The sequence shown here is derived from an EMBL/GenBank/DDBJ whole genome shotgun (WGS) entry which is preliminary data.</text>
</comment>
<dbReference type="Proteomes" id="UP000502823">
    <property type="component" value="Unassembled WGS sequence"/>
</dbReference>
<dbReference type="Pfam" id="PF00462">
    <property type="entry name" value="Glutaredoxin"/>
    <property type="match status" value="1"/>
</dbReference>
<dbReference type="GO" id="GO:0015038">
    <property type="term" value="F:glutathione disulfide oxidoreductase activity"/>
    <property type="evidence" value="ECO:0007669"/>
    <property type="project" value="TreeGrafter"/>
</dbReference>
<reference evidence="4" key="1">
    <citation type="submission" date="2020-01" db="EMBL/GenBank/DDBJ databases">
        <title>Draft genome sequence of the Termite Coptotermes fromosanus.</title>
        <authorList>
            <person name="Itakura S."/>
            <person name="Yosikawa Y."/>
            <person name="Umezawa K."/>
        </authorList>
    </citation>
    <scope>NUCLEOTIDE SEQUENCE [LARGE SCALE GENOMIC DNA]</scope>
</reference>
<dbReference type="GO" id="GO:0034599">
    <property type="term" value="P:cellular response to oxidative stress"/>
    <property type="evidence" value="ECO:0007669"/>
    <property type="project" value="TreeGrafter"/>
</dbReference>
<dbReference type="InterPro" id="IPR002109">
    <property type="entry name" value="Glutaredoxin"/>
</dbReference>